<keyword evidence="8" id="KW-1185">Reference proteome</keyword>
<dbReference type="InterPro" id="IPR013525">
    <property type="entry name" value="ABC2_TM"/>
</dbReference>
<evidence type="ECO:0000256" key="3">
    <source>
        <dbReference type="ARBA" id="ARBA00022989"/>
    </source>
</evidence>
<dbReference type="PANTHER" id="PTHR43027:SF1">
    <property type="entry name" value="DOXORUBICIN RESISTANCE ABC TRANSPORTER PERMEASE PROTEIN DRRC-RELATED"/>
    <property type="match status" value="1"/>
</dbReference>
<feature type="transmembrane region" description="Helical" evidence="5">
    <location>
        <begin position="283"/>
        <end position="309"/>
    </location>
</feature>
<evidence type="ECO:0000256" key="5">
    <source>
        <dbReference type="RuleBase" id="RU361157"/>
    </source>
</evidence>
<dbReference type="EMBL" id="JAQGEF010000007">
    <property type="protein sequence ID" value="MDA3614630.1"/>
    <property type="molecule type" value="Genomic_DNA"/>
</dbReference>
<feature type="transmembrane region" description="Helical" evidence="5">
    <location>
        <begin position="168"/>
        <end position="191"/>
    </location>
</feature>
<keyword evidence="3 5" id="KW-1133">Transmembrane helix</keyword>
<proteinExistence type="inferred from homology"/>
<keyword evidence="4 5" id="KW-0472">Membrane</keyword>
<organism evidence="7 8">
    <name type="scientific">Polluticaenibacter yanchengensis</name>
    <dbReference type="NCBI Taxonomy" id="3014562"/>
    <lineage>
        <taxon>Bacteria</taxon>
        <taxon>Pseudomonadati</taxon>
        <taxon>Bacteroidota</taxon>
        <taxon>Chitinophagia</taxon>
        <taxon>Chitinophagales</taxon>
        <taxon>Chitinophagaceae</taxon>
        <taxon>Polluticaenibacter</taxon>
    </lineage>
</organism>
<dbReference type="PROSITE" id="PS51012">
    <property type="entry name" value="ABC_TM2"/>
    <property type="match status" value="1"/>
</dbReference>
<feature type="transmembrane region" description="Helical" evidence="5">
    <location>
        <begin position="342"/>
        <end position="360"/>
    </location>
</feature>
<comment type="similarity">
    <text evidence="5">Belongs to the ABC-2 integral membrane protein family.</text>
</comment>
<dbReference type="Pfam" id="PF12698">
    <property type="entry name" value="ABC2_membrane_3"/>
    <property type="match status" value="1"/>
</dbReference>
<dbReference type="InterPro" id="IPR052902">
    <property type="entry name" value="ABC-2_transporter"/>
</dbReference>
<feature type="transmembrane region" description="Helical" evidence="5">
    <location>
        <begin position="212"/>
        <end position="239"/>
    </location>
</feature>
<comment type="subcellular location">
    <subcellularLocation>
        <location evidence="5">Cell membrane</location>
        <topology evidence="5">Multi-pass membrane protein</topology>
    </subcellularLocation>
    <subcellularLocation>
        <location evidence="1">Membrane</location>
        <topology evidence="1">Multi-pass membrane protein</topology>
    </subcellularLocation>
</comment>
<dbReference type="PANTHER" id="PTHR43027">
    <property type="entry name" value="DOXORUBICIN RESISTANCE ABC TRANSPORTER PERMEASE PROTEIN DRRC-RELATED"/>
    <property type="match status" value="1"/>
</dbReference>
<gene>
    <name evidence="7" type="ORF">O3P16_07405</name>
</gene>
<evidence type="ECO:0000256" key="4">
    <source>
        <dbReference type="ARBA" id="ARBA00023136"/>
    </source>
</evidence>
<keyword evidence="2 5" id="KW-0812">Transmembrane</keyword>
<reference evidence="7 8" key="1">
    <citation type="submission" date="2022-12" db="EMBL/GenBank/DDBJ databases">
        <title>Chitinophagaceae gen. sp. nov., a new member of the family Chitinophagaceae, isolated from soil in a chemical factory.</title>
        <authorList>
            <person name="Ke Z."/>
        </authorList>
    </citation>
    <scope>NUCLEOTIDE SEQUENCE [LARGE SCALE GENOMIC DNA]</scope>
    <source>
        <strain evidence="7 8">LY-5</strain>
    </source>
</reference>
<dbReference type="InterPro" id="IPR047817">
    <property type="entry name" value="ABC2_TM_bact-type"/>
</dbReference>
<evidence type="ECO:0000313" key="7">
    <source>
        <dbReference type="EMBL" id="MDA3614630.1"/>
    </source>
</evidence>
<dbReference type="PRINTS" id="PR00164">
    <property type="entry name" value="ABC2TRNSPORT"/>
</dbReference>
<evidence type="ECO:0000256" key="2">
    <source>
        <dbReference type="ARBA" id="ARBA00022692"/>
    </source>
</evidence>
<name>A0ABT4UK84_9BACT</name>
<dbReference type="RefSeq" id="WP_407030956.1">
    <property type="nucleotide sequence ID" value="NZ_JAQGEF010000007.1"/>
</dbReference>
<feature type="transmembrane region" description="Helical" evidence="5">
    <location>
        <begin position="245"/>
        <end position="271"/>
    </location>
</feature>
<protein>
    <recommendedName>
        <fullName evidence="5">Transport permease protein</fullName>
    </recommendedName>
</protein>
<dbReference type="InterPro" id="IPR000412">
    <property type="entry name" value="ABC_2_transport"/>
</dbReference>
<evidence type="ECO:0000256" key="1">
    <source>
        <dbReference type="ARBA" id="ARBA00004141"/>
    </source>
</evidence>
<evidence type="ECO:0000313" key="8">
    <source>
        <dbReference type="Proteomes" id="UP001210231"/>
    </source>
</evidence>
<sequence>MKNRYSQFTALNAITKASFRAIFKSPQTLFFSILFPLVFILIFSAFGDGKLNPFTIGIDKNSDTSNVVYRAIKNHDAFHIIDVTDTAKTTKLLDAGKIAGIINIQAQADSSQPYILNVLYTNASDIQVARMYPVLQNISYNLNNSLGIAKVDIKSNRREIREYKNIDFVLPGQIGFSILFATLFGVAFTFYNLREQLVLKRFFATPVNKLTILIGIGISRIAFQLLSVIVLIVIGHYFLDFTLVNGIFTVIDMLILTVIMLFLLLGVGLIFSSVVKTDTTIPLFINIFSLPQMLVSGTFFSTAVFPGWIQKASLVLPLTHFNNAMRQIAFEGASLVSCWQEILVLLGWTVLVYIVTIKLFKWE</sequence>
<keyword evidence="5" id="KW-0813">Transport</keyword>
<feature type="domain" description="ABC transmembrane type-2" evidence="6">
    <location>
        <begin position="124"/>
        <end position="363"/>
    </location>
</feature>
<comment type="caution">
    <text evidence="7">The sequence shown here is derived from an EMBL/GenBank/DDBJ whole genome shotgun (WGS) entry which is preliminary data.</text>
</comment>
<evidence type="ECO:0000259" key="6">
    <source>
        <dbReference type="PROSITE" id="PS51012"/>
    </source>
</evidence>
<feature type="transmembrane region" description="Helical" evidence="5">
    <location>
        <begin position="28"/>
        <end position="46"/>
    </location>
</feature>
<keyword evidence="5" id="KW-1003">Cell membrane</keyword>
<dbReference type="Proteomes" id="UP001210231">
    <property type="component" value="Unassembled WGS sequence"/>
</dbReference>
<accession>A0ABT4UK84</accession>